<evidence type="ECO:0000313" key="16">
    <source>
        <dbReference type="EMBL" id="MDR6510567.1"/>
    </source>
</evidence>
<dbReference type="PANTHER" id="PTHR32552:SF81">
    <property type="entry name" value="TONB-DEPENDENT OUTER MEMBRANE RECEPTOR"/>
    <property type="match status" value="1"/>
</dbReference>
<dbReference type="SUPFAM" id="SSF56935">
    <property type="entry name" value="Porins"/>
    <property type="match status" value="1"/>
</dbReference>
<keyword evidence="2 11" id="KW-0813">Transport</keyword>
<feature type="compositionally biased region" description="Low complexity" evidence="13">
    <location>
        <begin position="14"/>
        <end position="26"/>
    </location>
</feature>
<evidence type="ECO:0000256" key="12">
    <source>
        <dbReference type="RuleBase" id="RU003357"/>
    </source>
</evidence>
<organism evidence="16 17">
    <name type="scientific">Novosphingobium capsulatum</name>
    <dbReference type="NCBI Taxonomy" id="13688"/>
    <lineage>
        <taxon>Bacteria</taxon>
        <taxon>Pseudomonadati</taxon>
        <taxon>Pseudomonadota</taxon>
        <taxon>Alphaproteobacteria</taxon>
        <taxon>Sphingomonadales</taxon>
        <taxon>Sphingomonadaceae</taxon>
        <taxon>Novosphingobium</taxon>
    </lineage>
</organism>
<evidence type="ECO:0000259" key="14">
    <source>
        <dbReference type="Pfam" id="PF00593"/>
    </source>
</evidence>
<keyword evidence="8 12" id="KW-0798">TonB box</keyword>
<evidence type="ECO:0000256" key="8">
    <source>
        <dbReference type="ARBA" id="ARBA00023077"/>
    </source>
</evidence>
<dbReference type="Pfam" id="PF00593">
    <property type="entry name" value="TonB_dep_Rec_b-barrel"/>
    <property type="match status" value="1"/>
</dbReference>
<evidence type="ECO:0000256" key="9">
    <source>
        <dbReference type="ARBA" id="ARBA00023136"/>
    </source>
</evidence>
<feature type="region of interest" description="Disordered" evidence="13">
    <location>
        <begin position="1"/>
        <end position="26"/>
    </location>
</feature>
<dbReference type="Pfam" id="PF07715">
    <property type="entry name" value="Plug"/>
    <property type="match status" value="1"/>
</dbReference>
<keyword evidence="5 11" id="KW-0812">Transmembrane</keyword>
<dbReference type="PANTHER" id="PTHR32552">
    <property type="entry name" value="FERRICHROME IRON RECEPTOR-RELATED"/>
    <property type="match status" value="1"/>
</dbReference>
<accession>A0ABU1MJV8</accession>
<dbReference type="PROSITE" id="PS52016">
    <property type="entry name" value="TONB_DEPENDENT_REC_3"/>
    <property type="match status" value="1"/>
</dbReference>
<protein>
    <submittedName>
        <fullName evidence="16">Outer membrane receptor protein involved in Fe transport</fullName>
    </submittedName>
</protein>
<dbReference type="EMBL" id="JAVDRD010000003">
    <property type="protein sequence ID" value="MDR6510567.1"/>
    <property type="molecule type" value="Genomic_DNA"/>
</dbReference>
<dbReference type="InterPro" id="IPR000531">
    <property type="entry name" value="Beta-barrel_TonB"/>
</dbReference>
<evidence type="ECO:0000256" key="7">
    <source>
        <dbReference type="ARBA" id="ARBA00023065"/>
    </source>
</evidence>
<keyword evidence="6" id="KW-0408">Iron</keyword>
<keyword evidence="7" id="KW-0406">Ion transport</keyword>
<proteinExistence type="inferred from homology"/>
<keyword evidence="16" id="KW-0675">Receptor</keyword>
<evidence type="ECO:0000256" key="13">
    <source>
        <dbReference type="SAM" id="MobiDB-lite"/>
    </source>
</evidence>
<keyword evidence="10 11" id="KW-0998">Cell outer membrane</keyword>
<evidence type="ECO:0000256" key="2">
    <source>
        <dbReference type="ARBA" id="ARBA00022448"/>
    </source>
</evidence>
<evidence type="ECO:0000313" key="17">
    <source>
        <dbReference type="Proteomes" id="UP001184150"/>
    </source>
</evidence>
<comment type="caution">
    <text evidence="16">The sequence shown here is derived from an EMBL/GenBank/DDBJ whole genome shotgun (WGS) entry which is preliminary data.</text>
</comment>
<dbReference type="InterPro" id="IPR039426">
    <property type="entry name" value="TonB-dep_rcpt-like"/>
</dbReference>
<sequence length="777" mass="82725">MALAWSSGPALAQDGSGTPATATSADAAPGEIVVTATRRAESLSKVPQSVTALSQASLDARGIKDISGVVRQTPGIQFDPNGFGNQTNIAIRGISSTVGAATTGVYIDDTPIQSRVVGYSTTNAFPAVFDLARVEVLRGPQGTLFGAGSEGGTVRFITTQPSLTDTHIYGRAEASATQGGAASGELGVSISAPLVRDKLGLAASVWYRHDGGWIDRQDANPILTNAPYLKNVNSSWTQVARFALKWAPVEGVEITPSLYYQKRVNNDTSPWWENNGLAPSDPGYKALSNPSKGQYVSGAPNGSPDRDRFYLPALNISADLGGAQLISNTSYYVRDQSGEIDYSTIWPAVFAGTPWVGTNHKALAYMRNDQRTFTQEVRLQSTNANARFTWVIGGFYAKSVQHFAEQVYDPNFADIFGGVPPEVVLGVPLVDGLYSLAGSGRGADEQLAGFAEGSLKLTDTLKVTAGVRVAHTKFEGNSLFQGPVSGYQLQDQQSVSENPVTPKFALNWQATPTTLIYATAAKGYRIGGTNAPVPLSQCGTDLANYGFANVPSTYKSDSLWSYEAGAKTRVGGVSLAASAYHVDWSNIQQNVYLQHCGAQFTANLGKARSQGFDIQATARISPAFTLDGTLAYTDAHLTQNVSGQPNPQAGQLIAAVGDHLETHPWTATIGANYEAPVGSATAYLRADYSYKSKARMSALTDSSTSSYDPGAYALPQVHYASLRAGLRKGAYDLSLFVDNLTNETTILSRSIEVSGVGTYRNLSQRPRTFGLTLLMRQ</sequence>
<dbReference type="Proteomes" id="UP001184150">
    <property type="component" value="Unassembled WGS sequence"/>
</dbReference>
<evidence type="ECO:0000256" key="4">
    <source>
        <dbReference type="ARBA" id="ARBA00022496"/>
    </source>
</evidence>
<keyword evidence="17" id="KW-1185">Reference proteome</keyword>
<gene>
    <name evidence="16" type="ORF">J2792_001433</name>
</gene>
<keyword evidence="9 11" id="KW-0472">Membrane</keyword>
<dbReference type="InterPro" id="IPR036942">
    <property type="entry name" value="Beta-barrel_TonB_sf"/>
</dbReference>
<evidence type="ECO:0000256" key="3">
    <source>
        <dbReference type="ARBA" id="ARBA00022452"/>
    </source>
</evidence>
<dbReference type="InterPro" id="IPR012910">
    <property type="entry name" value="Plug_dom"/>
</dbReference>
<name>A0ABU1MJV8_9SPHN</name>
<evidence type="ECO:0000256" key="5">
    <source>
        <dbReference type="ARBA" id="ARBA00022692"/>
    </source>
</evidence>
<dbReference type="Gene3D" id="2.40.170.20">
    <property type="entry name" value="TonB-dependent receptor, beta-barrel domain"/>
    <property type="match status" value="1"/>
</dbReference>
<feature type="domain" description="TonB-dependent receptor plug" evidence="15">
    <location>
        <begin position="43"/>
        <end position="153"/>
    </location>
</feature>
<reference evidence="16 17" key="1">
    <citation type="submission" date="2023-07" db="EMBL/GenBank/DDBJ databases">
        <title>Sorghum-associated microbial communities from plants grown in Nebraska, USA.</title>
        <authorList>
            <person name="Schachtman D."/>
        </authorList>
    </citation>
    <scope>NUCLEOTIDE SEQUENCE [LARGE SCALE GENOMIC DNA]</scope>
    <source>
        <strain evidence="16 17">DS1027</strain>
    </source>
</reference>
<evidence type="ECO:0000259" key="15">
    <source>
        <dbReference type="Pfam" id="PF07715"/>
    </source>
</evidence>
<comment type="subcellular location">
    <subcellularLocation>
        <location evidence="1 11">Cell outer membrane</location>
        <topology evidence="1 11">Multi-pass membrane protein</topology>
    </subcellularLocation>
</comment>
<keyword evidence="3 11" id="KW-1134">Transmembrane beta strand</keyword>
<feature type="domain" description="TonB-dependent receptor-like beta-barrel" evidence="14">
    <location>
        <begin position="264"/>
        <end position="740"/>
    </location>
</feature>
<evidence type="ECO:0000256" key="6">
    <source>
        <dbReference type="ARBA" id="ARBA00023004"/>
    </source>
</evidence>
<keyword evidence="4" id="KW-0410">Iron transport</keyword>
<evidence type="ECO:0000256" key="11">
    <source>
        <dbReference type="PROSITE-ProRule" id="PRU01360"/>
    </source>
</evidence>
<evidence type="ECO:0000256" key="10">
    <source>
        <dbReference type="ARBA" id="ARBA00023237"/>
    </source>
</evidence>
<evidence type="ECO:0000256" key="1">
    <source>
        <dbReference type="ARBA" id="ARBA00004571"/>
    </source>
</evidence>
<comment type="similarity">
    <text evidence="11 12">Belongs to the TonB-dependent receptor family.</text>
</comment>